<organism evidence="2 3">
    <name type="scientific">Kozakia baliensis</name>
    <dbReference type="NCBI Taxonomy" id="153496"/>
    <lineage>
        <taxon>Bacteria</taxon>
        <taxon>Pseudomonadati</taxon>
        <taxon>Pseudomonadota</taxon>
        <taxon>Alphaproteobacteria</taxon>
        <taxon>Acetobacterales</taxon>
        <taxon>Acetobacteraceae</taxon>
        <taxon>Kozakia</taxon>
    </lineage>
</organism>
<name>A0A1D8USH9_9PROT</name>
<gene>
    <name evidence="2" type="ORF">A0U89_05170</name>
</gene>
<proteinExistence type="predicted"/>
<dbReference type="EMBL" id="CP014674">
    <property type="protein sequence ID" value="AOX16612.1"/>
    <property type="molecule type" value="Genomic_DNA"/>
</dbReference>
<evidence type="ECO:0000313" key="2">
    <source>
        <dbReference type="EMBL" id="AOX16612.1"/>
    </source>
</evidence>
<dbReference type="KEGG" id="kba:A0U89_05170"/>
<feature type="transmembrane region" description="Helical" evidence="1">
    <location>
        <begin position="24"/>
        <end position="45"/>
    </location>
</feature>
<evidence type="ECO:0000313" key="3">
    <source>
        <dbReference type="Proteomes" id="UP000179145"/>
    </source>
</evidence>
<feature type="transmembrane region" description="Helical" evidence="1">
    <location>
        <begin position="133"/>
        <end position="150"/>
    </location>
</feature>
<dbReference type="Proteomes" id="UP000179145">
    <property type="component" value="Chromosome"/>
</dbReference>
<feature type="transmembrane region" description="Helical" evidence="1">
    <location>
        <begin position="162"/>
        <end position="179"/>
    </location>
</feature>
<accession>A0A1D8USH9</accession>
<keyword evidence="1" id="KW-1133">Transmembrane helix</keyword>
<dbReference type="STRING" id="153496.A0U89_05170"/>
<keyword evidence="1" id="KW-0472">Membrane</keyword>
<feature type="transmembrane region" description="Helical" evidence="1">
    <location>
        <begin position="51"/>
        <end position="69"/>
    </location>
</feature>
<dbReference type="AlphaFoldDB" id="A0A1D8USH9"/>
<sequence length="461" mass="48964">MGVTLLGAFLIPLCLLWWNRPERLIELTLIVGIFQAAAVATIGGLGLQPPIGPSLAFLSFVALQFLLGARYPGSALALRICLPFILVGVWTVVGSLLLPRLFEDAVLVWPQKGDSVGGRILLAPSSGNFTQDGYLVLNQIMLVFAACYFTKTNLKVDRFYKAYLLGGWIVCIVCFWQMAHRTAGVPFPDIFFYSNPSWAILDTQMAGPVPRINATFTEPAACASYLTGTIFSTIWIIIRGHRLRMASWLVPVSIMALCITTSTTGYAALVVGAPMLMLYAISTGSAPLIRRLSALSLIGVCFAGGGWLAASALAPQALSAASSVMSDTSKKQQSASYQERSQADADSLEVAAQTWGLGAGWGSNRASSLIPALLATIGVFGLIGLIFADWKILYAGLMACRRAGTEYKAEALAIDGMIGGLIGRVTAACISGPTLGTLDFYTMIALIAASVARVKGKIKAT</sequence>
<reference evidence="2 3" key="1">
    <citation type="journal article" date="2016" name="Microb. Cell Fact.">
        <title>Dissection of exopolysaccharide biosynthesis in Kozakia baliensis.</title>
        <authorList>
            <person name="Brandt J.U."/>
            <person name="Jakob F."/>
            <person name="Behr J."/>
            <person name="Geissler A.J."/>
            <person name="Vogel R.F."/>
        </authorList>
    </citation>
    <scope>NUCLEOTIDE SEQUENCE [LARGE SCALE GENOMIC DNA]</scope>
    <source>
        <strain evidence="2 3">DSM 14400</strain>
    </source>
</reference>
<protein>
    <submittedName>
        <fullName evidence="2">Uncharacterized protein</fullName>
    </submittedName>
</protein>
<feature type="transmembrane region" description="Helical" evidence="1">
    <location>
        <begin position="76"/>
        <end position="98"/>
    </location>
</feature>
<feature type="transmembrane region" description="Helical" evidence="1">
    <location>
        <begin position="292"/>
        <end position="314"/>
    </location>
</feature>
<evidence type="ECO:0000256" key="1">
    <source>
        <dbReference type="SAM" id="Phobius"/>
    </source>
</evidence>
<dbReference type="RefSeq" id="WP_158513554.1">
    <property type="nucleotide sequence ID" value="NZ_BJVW01000014.1"/>
</dbReference>
<feature type="transmembrane region" description="Helical" evidence="1">
    <location>
        <begin position="254"/>
        <end position="280"/>
    </location>
</feature>
<feature type="transmembrane region" description="Helical" evidence="1">
    <location>
        <begin position="369"/>
        <end position="388"/>
    </location>
</feature>
<keyword evidence="1" id="KW-0812">Transmembrane</keyword>
<keyword evidence="3" id="KW-1185">Reference proteome</keyword>
<dbReference type="OrthoDB" id="7280692at2"/>